<evidence type="ECO:0000256" key="1">
    <source>
        <dbReference type="SAM" id="MobiDB-lite"/>
    </source>
</evidence>
<dbReference type="EMBL" id="CP010519">
    <property type="protein sequence ID" value="AJE80549.1"/>
    <property type="molecule type" value="Genomic_DNA"/>
</dbReference>
<sequence length="51" mass="5635">MPIDLLDADYTPSPLCLLLLLKFLVSGEKKRGEGPRQGRLASRIQPGRRSA</sequence>
<evidence type="ECO:0000313" key="3">
    <source>
        <dbReference type="Proteomes" id="UP000031523"/>
    </source>
</evidence>
<keyword evidence="3" id="KW-1185">Reference proteome</keyword>
<protein>
    <submittedName>
        <fullName evidence="2">Uncharacterized protein</fullName>
    </submittedName>
</protein>
<dbReference type="KEGG" id="sals:SLNWT_0173"/>
<gene>
    <name evidence="2" type="ORF">SLNWT_0173</name>
</gene>
<name>A0A0B5EGR1_STRA4</name>
<reference evidence="2 3" key="1">
    <citation type="submission" date="2015-01" db="EMBL/GenBank/DDBJ databases">
        <title>Enhanced salinomycin production by adjusting the supply of polyketide extender units in Streptomyce albus DSM 41398.</title>
        <authorList>
            <person name="Lu C."/>
        </authorList>
    </citation>
    <scope>NUCLEOTIDE SEQUENCE [LARGE SCALE GENOMIC DNA]</scope>
    <source>
        <strain evidence="3">ATCC 21838 / DSM 41398 / FERM P-419 / JCM 4703 / NBRC 107858</strain>
    </source>
</reference>
<evidence type="ECO:0000313" key="2">
    <source>
        <dbReference type="EMBL" id="AJE80549.1"/>
    </source>
</evidence>
<dbReference type="Proteomes" id="UP000031523">
    <property type="component" value="Chromosome"/>
</dbReference>
<dbReference type="AlphaFoldDB" id="A0A0B5EGR1"/>
<organism evidence="2 3">
    <name type="scientific">Streptomyces albus (strain ATCC 21838 / DSM 41398 / FERM P-419 / JCM 4703 / NBRC 107858)</name>
    <dbReference type="NCBI Taxonomy" id="1081613"/>
    <lineage>
        <taxon>Bacteria</taxon>
        <taxon>Bacillati</taxon>
        <taxon>Actinomycetota</taxon>
        <taxon>Actinomycetes</taxon>
        <taxon>Kitasatosporales</taxon>
        <taxon>Streptomycetaceae</taxon>
        <taxon>Streptomyces</taxon>
    </lineage>
</organism>
<accession>A0A0B5EGR1</accession>
<proteinExistence type="predicted"/>
<feature type="region of interest" description="Disordered" evidence="1">
    <location>
        <begin position="29"/>
        <end position="51"/>
    </location>
</feature>